<keyword evidence="8 10" id="KW-1015">Disulfide bond</keyword>
<comment type="similarity">
    <text evidence="9">Belongs to the tomoregulin family.</text>
</comment>
<evidence type="ECO:0000256" key="4">
    <source>
        <dbReference type="ARBA" id="ARBA00022729"/>
    </source>
</evidence>
<feature type="domain" description="Kazal-like" evidence="13">
    <location>
        <begin position="92"/>
        <end position="139"/>
    </location>
</feature>
<comment type="caution">
    <text evidence="10">Lacks conserved residue(s) required for the propagation of feature annotation.</text>
</comment>
<dbReference type="Gene3D" id="2.10.25.10">
    <property type="entry name" value="Laminin"/>
    <property type="match status" value="1"/>
</dbReference>
<evidence type="ECO:0000313" key="14">
    <source>
        <dbReference type="Ensembl" id="ENSOMYP00000119900.1"/>
    </source>
</evidence>
<evidence type="ECO:0008006" key="16">
    <source>
        <dbReference type="Google" id="ProtNLM"/>
    </source>
</evidence>
<sequence length="384" mass="42615">MHLQAGRHERRRPPSWIWTRFDRVWLAAMTVVMWIQMRPLQAFPTASLSHCQTPTGWNCSDSEERDSVFQCDTDSCQYDGECLKIAETMTCVCDFKCSADYSPVCGSNNHRYQNECFLRREACQLQTEIHTASLGLCPTDAGSGSGDGGEGVSLPGLSHYLHAFTHVTTHRLPHTQHLYLSLLESSGEAGVGQRDSSCEMCQFGSECDEDAEDVWCVCNIDCSHINFNPVCASDGRSYDNPCQVKEASCQRQERIEVTHLGHCHGEGPRDLYIPCPSRYRNYCLHGDCQYPDNLGPPSCSCHAGFSGPQCEQKDYNVLSVVPGSGKIRYVLIASVIGALQITIITLVVLCVTRKSPGKKRKSVQKQSGALYDTDSTLRTATLHI</sequence>
<evidence type="ECO:0000256" key="5">
    <source>
        <dbReference type="ARBA" id="ARBA00022737"/>
    </source>
</evidence>
<keyword evidence="2 10" id="KW-0245">EGF-like domain</keyword>
<dbReference type="Pfam" id="PF07648">
    <property type="entry name" value="Kazal_2"/>
    <property type="match status" value="2"/>
</dbReference>
<dbReference type="PROSITE" id="PS00022">
    <property type="entry name" value="EGF_1"/>
    <property type="match status" value="1"/>
</dbReference>
<dbReference type="PANTHER" id="PTHR21632">
    <property type="entry name" value="REGULATORY PROTEIN ZESTE"/>
    <property type="match status" value="1"/>
</dbReference>
<feature type="disulfide bond" evidence="10">
    <location>
        <begin position="301"/>
        <end position="310"/>
    </location>
</feature>
<keyword evidence="3 11" id="KW-0812">Transmembrane</keyword>
<feature type="domain" description="EGF-like" evidence="12">
    <location>
        <begin position="271"/>
        <end position="311"/>
    </location>
</feature>
<keyword evidence="5" id="KW-0677">Repeat</keyword>
<dbReference type="InterPro" id="IPR036058">
    <property type="entry name" value="Kazal_dom_sf"/>
</dbReference>
<evidence type="ECO:0000256" key="7">
    <source>
        <dbReference type="ARBA" id="ARBA00023136"/>
    </source>
</evidence>
<dbReference type="AlphaFoldDB" id="A0A8K9WRY2"/>
<dbReference type="GO" id="GO:0016020">
    <property type="term" value="C:membrane"/>
    <property type="evidence" value="ECO:0007669"/>
    <property type="project" value="UniProtKB-SubCell"/>
</dbReference>
<evidence type="ECO:0000259" key="13">
    <source>
        <dbReference type="PROSITE" id="PS51465"/>
    </source>
</evidence>
<evidence type="ECO:0000256" key="9">
    <source>
        <dbReference type="ARBA" id="ARBA00038484"/>
    </source>
</evidence>
<evidence type="ECO:0000313" key="15">
    <source>
        <dbReference type="Proteomes" id="UP000694395"/>
    </source>
</evidence>
<dbReference type="GeneTree" id="ENSGT00940000156056"/>
<dbReference type="PROSITE" id="PS51465">
    <property type="entry name" value="KAZAL_2"/>
    <property type="match status" value="2"/>
</dbReference>
<evidence type="ECO:0000259" key="12">
    <source>
        <dbReference type="PROSITE" id="PS50026"/>
    </source>
</evidence>
<keyword evidence="15" id="KW-1185">Reference proteome</keyword>
<keyword evidence="7 11" id="KW-0472">Membrane</keyword>
<evidence type="ECO:0000256" key="3">
    <source>
        <dbReference type="ARBA" id="ARBA00022692"/>
    </source>
</evidence>
<keyword evidence="4" id="KW-0732">Signal</keyword>
<reference evidence="14" key="1">
    <citation type="submission" date="2020-07" db="EMBL/GenBank/DDBJ databases">
        <title>A long reads based de novo assembly of the rainbow trout Arlee double haploid line genome.</title>
        <authorList>
            <person name="Gao G."/>
            <person name="Palti Y."/>
        </authorList>
    </citation>
    <scope>NUCLEOTIDE SEQUENCE [LARGE SCALE GENOMIC DNA]</scope>
</reference>
<feature type="transmembrane region" description="Helical" evidence="11">
    <location>
        <begin position="329"/>
        <end position="351"/>
    </location>
</feature>
<dbReference type="InterPro" id="IPR002350">
    <property type="entry name" value="Kazal_dom"/>
</dbReference>
<evidence type="ECO:0000256" key="11">
    <source>
        <dbReference type="SAM" id="Phobius"/>
    </source>
</evidence>
<dbReference type="FunFam" id="3.30.60.30:FF:000002">
    <property type="entry name" value="tomoregulin-2 isoform X1"/>
    <property type="match status" value="2"/>
</dbReference>
<dbReference type="Proteomes" id="UP000694395">
    <property type="component" value="Chromosome 18"/>
</dbReference>
<dbReference type="Ensembl" id="ENSOMYT00000128051.1">
    <property type="protein sequence ID" value="ENSOMYP00000119900.1"/>
    <property type="gene ID" value="ENSOMYG00000066202.1"/>
</dbReference>
<dbReference type="CDD" id="cd00104">
    <property type="entry name" value="KAZAL_FS"/>
    <property type="match status" value="2"/>
</dbReference>
<dbReference type="InterPro" id="IPR000742">
    <property type="entry name" value="EGF"/>
</dbReference>
<evidence type="ECO:0000256" key="2">
    <source>
        <dbReference type="ARBA" id="ARBA00022536"/>
    </source>
</evidence>
<dbReference type="Gene3D" id="3.30.60.30">
    <property type="match status" value="2"/>
</dbReference>
<dbReference type="SUPFAM" id="SSF57196">
    <property type="entry name" value="EGF/Laminin"/>
    <property type="match status" value="1"/>
</dbReference>
<dbReference type="PANTHER" id="PTHR21632:SF5">
    <property type="entry name" value="TOMOREGULIN-2 ISOFORM X1"/>
    <property type="match status" value="1"/>
</dbReference>
<dbReference type="SMART" id="SM00280">
    <property type="entry name" value="KAZAL"/>
    <property type="match status" value="2"/>
</dbReference>
<accession>A0A8K9WRY2</accession>
<reference evidence="14" key="3">
    <citation type="submission" date="2025-09" db="UniProtKB">
        <authorList>
            <consortium name="Ensembl"/>
        </authorList>
    </citation>
    <scope>IDENTIFICATION</scope>
</reference>
<proteinExistence type="inferred from homology"/>
<name>A0A8K9WRY2_ONCMY</name>
<organism evidence="14 15">
    <name type="scientific">Oncorhynchus mykiss</name>
    <name type="common">Rainbow trout</name>
    <name type="synonym">Salmo gairdneri</name>
    <dbReference type="NCBI Taxonomy" id="8022"/>
    <lineage>
        <taxon>Eukaryota</taxon>
        <taxon>Metazoa</taxon>
        <taxon>Chordata</taxon>
        <taxon>Craniata</taxon>
        <taxon>Vertebrata</taxon>
        <taxon>Euteleostomi</taxon>
        <taxon>Actinopterygii</taxon>
        <taxon>Neopterygii</taxon>
        <taxon>Teleostei</taxon>
        <taxon>Protacanthopterygii</taxon>
        <taxon>Salmoniformes</taxon>
        <taxon>Salmonidae</taxon>
        <taxon>Salmoninae</taxon>
        <taxon>Oncorhynchus</taxon>
    </lineage>
</organism>
<evidence type="ECO:0000256" key="1">
    <source>
        <dbReference type="ARBA" id="ARBA00004479"/>
    </source>
</evidence>
<dbReference type="SUPFAM" id="SSF100895">
    <property type="entry name" value="Kazal-type serine protease inhibitors"/>
    <property type="match status" value="2"/>
</dbReference>
<keyword evidence="6 11" id="KW-1133">Transmembrane helix</keyword>
<evidence type="ECO:0000256" key="6">
    <source>
        <dbReference type="ARBA" id="ARBA00022989"/>
    </source>
</evidence>
<reference evidence="14" key="2">
    <citation type="submission" date="2025-08" db="UniProtKB">
        <authorList>
            <consortium name="Ensembl"/>
        </authorList>
    </citation>
    <scope>IDENTIFICATION</scope>
</reference>
<feature type="domain" description="Kazal-like" evidence="13">
    <location>
        <begin position="217"/>
        <end position="265"/>
    </location>
</feature>
<comment type="subcellular location">
    <subcellularLocation>
        <location evidence="1">Membrane</location>
        <topology evidence="1">Single-pass type I membrane protein</topology>
    </subcellularLocation>
</comment>
<dbReference type="PROSITE" id="PS01186">
    <property type="entry name" value="EGF_2"/>
    <property type="match status" value="1"/>
</dbReference>
<evidence type="ECO:0000256" key="8">
    <source>
        <dbReference type="ARBA" id="ARBA00023157"/>
    </source>
</evidence>
<protein>
    <recommendedName>
        <fullName evidence="16">Tomoregulin-2-like</fullName>
    </recommendedName>
</protein>
<dbReference type="GO" id="GO:0006950">
    <property type="term" value="P:response to stress"/>
    <property type="evidence" value="ECO:0007669"/>
    <property type="project" value="UniProtKB-ARBA"/>
</dbReference>
<dbReference type="PROSITE" id="PS50026">
    <property type="entry name" value="EGF_3"/>
    <property type="match status" value="1"/>
</dbReference>
<evidence type="ECO:0000256" key="10">
    <source>
        <dbReference type="PROSITE-ProRule" id="PRU00076"/>
    </source>
</evidence>